<proteinExistence type="predicted"/>
<sequence length="58" mass="6506">MTTEIKLFYDIDPNSPNEDKNFFIGEIQHSPLPVGTPPPLPIDILFTKSSLLSMQMVS</sequence>
<dbReference type="KEGG" id="suls:Sdiek1_2682"/>
<accession>A0A1Y0HPG9</accession>
<dbReference type="AlphaFoldDB" id="A0A1Y0HPG9"/>
<keyword evidence="2" id="KW-1185">Reference proteome</keyword>
<evidence type="ECO:0000313" key="2">
    <source>
        <dbReference type="Proteomes" id="UP000196005"/>
    </source>
</evidence>
<reference evidence="2" key="1">
    <citation type="submission" date="2017-05" db="EMBL/GenBank/DDBJ databases">
        <title>Dechlorination kinetics govern the competition between two new strains of the genus Sulfurospirillum.</title>
        <authorList>
            <person name="Buttet G.F."/>
            <person name="Murray A.M."/>
            <person name="Goris T."/>
            <person name="Burion M."/>
            <person name="Lin B."/>
            <person name="Rolle M."/>
            <person name="Maillard J."/>
        </authorList>
    </citation>
    <scope>NUCLEOTIDE SEQUENCE [LARGE SCALE GENOMIC DNA]</scope>
    <source>
        <strain evidence="2">SL2-1</strain>
    </source>
</reference>
<protein>
    <submittedName>
        <fullName evidence="1">Uncharacterized protein</fullName>
    </submittedName>
</protein>
<dbReference type="Proteomes" id="UP000196005">
    <property type="component" value="Chromosome"/>
</dbReference>
<dbReference type="EMBL" id="CP021416">
    <property type="protein sequence ID" value="ARU49830.1"/>
    <property type="molecule type" value="Genomic_DNA"/>
</dbReference>
<evidence type="ECO:0000313" key="1">
    <source>
        <dbReference type="EMBL" id="ARU49830.1"/>
    </source>
</evidence>
<dbReference type="RefSeq" id="WP_161492050.1">
    <property type="nucleotide sequence ID" value="NZ_CP021416.1"/>
</dbReference>
<name>A0A1Y0HPG9_9BACT</name>
<gene>
    <name evidence="1" type="ORF">Sdiek1_2682</name>
</gene>
<organism evidence="1 2">
    <name type="scientific">Sulfurospirillum diekertiae</name>
    <dbReference type="NCBI Taxonomy" id="1854492"/>
    <lineage>
        <taxon>Bacteria</taxon>
        <taxon>Pseudomonadati</taxon>
        <taxon>Campylobacterota</taxon>
        <taxon>Epsilonproteobacteria</taxon>
        <taxon>Campylobacterales</taxon>
        <taxon>Sulfurospirillaceae</taxon>
        <taxon>Sulfurospirillum</taxon>
    </lineage>
</organism>